<gene>
    <name evidence="2" type="ORF">BDP27DRAFT_1413435</name>
</gene>
<feature type="transmembrane region" description="Helical" evidence="1">
    <location>
        <begin position="184"/>
        <end position="206"/>
    </location>
</feature>
<protein>
    <submittedName>
        <fullName evidence="2">Uncharacterized protein</fullName>
    </submittedName>
</protein>
<keyword evidence="1" id="KW-0472">Membrane</keyword>
<evidence type="ECO:0000313" key="3">
    <source>
        <dbReference type="Proteomes" id="UP000772434"/>
    </source>
</evidence>
<accession>A0A9P5QAK7</accession>
<reference evidence="2" key="1">
    <citation type="submission" date="2020-11" db="EMBL/GenBank/DDBJ databases">
        <authorList>
            <consortium name="DOE Joint Genome Institute"/>
            <person name="Ahrendt S."/>
            <person name="Riley R."/>
            <person name="Andreopoulos W."/>
            <person name="Labutti K."/>
            <person name="Pangilinan J."/>
            <person name="Ruiz-Duenas F.J."/>
            <person name="Barrasa J.M."/>
            <person name="Sanchez-Garcia M."/>
            <person name="Camarero S."/>
            <person name="Miyauchi S."/>
            <person name="Serrano A."/>
            <person name="Linde D."/>
            <person name="Babiker R."/>
            <person name="Drula E."/>
            <person name="Ayuso-Fernandez I."/>
            <person name="Pacheco R."/>
            <person name="Padilla G."/>
            <person name="Ferreira P."/>
            <person name="Barriuso J."/>
            <person name="Kellner H."/>
            <person name="Castanera R."/>
            <person name="Alfaro M."/>
            <person name="Ramirez L."/>
            <person name="Pisabarro A.G."/>
            <person name="Kuo A."/>
            <person name="Tritt A."/>
            <person name="Lipzen A."/>
            <person name="He G."/>
            <person name="Yan M."/>
            <person name="Ng V."/>
            <person name="Cullen D."/>
            <person name="Martin F."/>
            <person name="Rosso M.-N."/>
            <person name="Henrissat B."/>
            <person name="Hibbett D."/>
            <person name="Martinez A.T."/>
            <person name="Grigoriev I.V."/>
        </authorList>
    </citation>
    <scope>NUCLEOTIDE SEQUENCE</scope>
    <source>
        <strain evidence="2">AH 40177</strain>
    </source>
</reference>
<feature type="transmembrane region" description="Helical" evidence="1">
    <location>
        <begin position="226"/>
        <end position="246"/>
    </location>
</feature>
<name>A0A9P5QAK7_9AGAR</name>
<dbReference type="Proteomes" id="UP000772434">
    <property type="component" value="Unassembled WGS sequence"/>
</dbReference>
<feature type="transmembrane region" description="Helical" evidence="1">
    <location>
        <begin position="105"/>
        <end position="123"/>
    </location>
</feature>
<feature type="transmembrane region" description="Helical" evidence="1">
    <location>
        <begin position="24"/>
        <end position="44"/>
    </location>
</feature>
<dbReference type="OrthoDB" id="3232296at2759"/>
<evidence type="ECO:0000256" key="1">
    <source>
        <dbReference type="SAM" id="Phobius"/>
    </source>
</evidence>
<feature type="transmembrane region" description="Helical" evidence="1">
    <location>
        <begin position="56"/>
        <end position="76"/>
    </location>
</feature>
<organism evidence="2 3">
    <name type="scientific">Rhodocollybia butyracea</name>
    <dbReference type="NCBI Taxonomy" id="206335"/>
    <lineage>
        <taxon>Eukaryota</taxon>
        <taxon>Fungi</taxon>
        <taxon>Dikarya</taxon>
        <taxon>Basidiomycota</taxon>
        <taxon>Agaricomycotina</taxon>
        <taxon>Agaricomycetes</taxon>
        <taxon>Agaricomycetidae</taxon>
        <taxon>Agaricales</taxon>
        <taxon>Marasmiineae</taxon>
        <taxon>Omphalotaceae</taxon>
        <taxon>Rhodocollybia</taxon>
    </lineage>
</organism>
<proteinExistence type="predicted"/>
<dbReference type="AlphaFoldDB" id="A0A9P5QAK7"/>
<comment type="caution">
    <text evidence="2">The sequence shown here is derived from an EMBL/GenBank/DDBJ whole genome shotgun (WGS) entry which is preliminary data.</text>
</comment>
<evidence type="ECO:0000313" key="2">
    <source>
        <dbReference type="EMBL" id="KAF9077743.1"/>
    </source>
</evidence>
<keyword evidence="3" id="KW-1185">Reference proteome</keyword>
<feature type="transmembrane region" description="Helical" evidence="1">
    <location>
        <begin position="135"/>
        <end position="158"/>
    </location>
</feature>
<sequence>MSAGLVTRVHQQELGKNAIPFLNLWITLHLISLILLPILVWTFLCSKLITRRRHPALINLCMIWILSGIFSLLLFFTGKAKPTDPEPGEGLCIAQAALLEGILPMWSVAVFILMYFILGIVSGDNHVLEVGKGKMLLMLGAPYIAQFCFSLAALVLSIQNPDQVSRERRFFYCSLHYPHLSDAMSIFTFIFCLGIIMLEIQLVLLLVRNYRGLRAGGQSTAFDMQLLVRAVVFGVFVFLGICADVVNMFSESSFPDMYTAAAGIIVFLVFGSQADVLRAWCFWKKEGPIHVSQSHEQGWANLDLTGNTMTTLQRDSFGPLRSPGPVQIADHVHGLHGRNNSASIPPI</sequence>
<feature type="transmembrane region" description="Helical" evidence="1">
    <location>
        <begin position="258"/>
        <end position="277"/>
    </location>
</feature>
<keyword evidence="1" id="KW-0812">Transmembrane</keyword>
<keyword evidence="1" id="KW-1133">Transmembrane helix</keyword>
<dbReference type="EMBL" id="JADNRY010000003">
    <property type="protein sequence ID" value="KAF9077743.1"/>
    <property type="molecule type" value="Genomic_DNA"/>
</dbReference>